<organism evidence="1 2">
    <name type="scientific">Dreissena polymorpha</name>
    <name type="common">Zebra mussel</name>
    <name type="synonym">Mytilus polymorpha</name>
    <dbReference type="NCBI Taxonomy" id="45954"/>
    <lineage>
        <taxon>Eukaryota</taxon>
        <taxon>Metazoa</taxon>
        <taxon>Spiralia</taxon>
        <taxon>Lophotrochozoa</taxon>
        <taxon>Mollusca</taxon>
        <taxon>Bivalvia</taxon>
        <taxon>Autobranchia</taxon>
        <taxon>Heteroconchia</taxon>
        <taxon>Euheterodonta</taxon>
        <taxon>Imparidentia</taxon>
        <taxon>Neoheterodontei</taxon>
        <taxon>Myida</taxon>
        <taxon>Dreissenoidea</taxon>
        <taxon>Dreissenidae</taxon>
        <taxon>Dreissena</taxon>
    </lineage>
</organism>
<name>A0A9D4EQ42_DREPO</name>
<sequence length="68" mass="7801">MSVNERLTATYQSEHQSHSCTSASSSVKLTTNEHVWVLMNDQYSRYQVYEDGDLAWITFTGTLIQVLQ</sequence>
<protein>
    <submittedName>
        <fullName evidence="1">Uncharacterized protein</fullName>
    </submittedName>
</protein>
<reference evidence="1" key="2">
    <citation type="submission" date="2020-11" db="EMBL/GenBank/DDBJ databases">
        <authorList>
            <person name="McCartney M.A."/>
            <person name="Auch B."/>
            <person name="Kono T."/>
            <person name="Mallez S."/>
            <person name="Becker A."/>
            <person name="Gohl D.M."/>
            <person name="Silverstein K.A.T."/>
            <person name="Koren S."/>
            <person name="Bechman K.B."/>
            <person name="Herman A."/>
            <person name="Abrahante J.E."/>
            <person name="Garbe J."/>
        </authorList>
    </citation>
    <scope>NUCLEOTIDE SEQUENCE</scope>
    <source>
        <strain evidence="1">Duluth1</strain>
        <tissue evidence="1">Whole animal</tissue>
    </source>
</reference>
<evidence type="ECO:0000313" key="1">
    <source>
        <dbReference type="EMBL" id="KAH3783328.1"/>
    </source>
</evidence>
<dbReference type="Gene3D" id="2.60.120.40">
    <property type="match status" value="1"/>
</dbReference>
<dbReference type="Proteomes" id="UP000828390">
    <property type="component" value="Unassembled WGS sequence"/>
</dbReference>
<keyword evidence="2" id="KW-1185">Reference proteome</keyword>
<gene>
    <name evidence="1" type="ORF">DPMN_161265</name>
</gene>
<dbReference type="InterPro" id="IPR008983">
    <property type="entry name" value="Tumour_necrosis_fac-like_dom"/>
</dbReference>
<dbReference type="AlphaFoldDB" id="A0A9D4EQ42"/>
<proteinExistence type="predicted"/>
<comment type="caution">
    <text evidence="1">The sequence shown here is derived from an EMBL/GenBank/DDBJ whole genome shotgun (WGS) entry which is preliminary data.</text>
</comment>
<evidence type="ECO:0000313" key="2">
    <source>
        <dbReference type="Proteomes" id="UP000828390"/>
    </source>
</evidence>
<reference evidence="1" key="1">
    <citation type="journal article" date="2019" name="bioRxiv">
        <title>The Genome of the Zebra Mussel, Dreissena polymorpha: A Resource for Invasive Species Research.</title>
        <authorList>
            <person name="McCartney M.A."/>
            <person name="Auch B."/>
            <person name="Kono T."/>
            <person name="Mallez S."/>
            <person name="Zhang Y."/>
            <person name="Obille A."/>
            <person name="Becker A."/>
            <person name="Abrahante J.E."/>
            <person name="Garbe J."/>
            <person name="Badalamenti J.P."/>
            <person name="Herman A."/>
            <person name="Mangelson H."/>
            <person name="Liachko I."/>
            <person name="Sullivan S."/>
            <person name="Sone E.D."/>
            <person name="Koren S."/>
            <person name="Silverstein K.A.T."/>
            <person name="Beckman K.B."/>
            <person name="Gohl D.M."/>
        </authorList>
    </citation>
    <scope>NUCLEOTIDE SEQUENCE</scope>
    <source>
        <strain evidence="1">Duluth1</strain>
        <tissue evidence="1">Whole animal</tissue>
    </source>
</reference>
<dbReference type="EMBL" id="JAIWYP010000008">
    <property type="protein sequence ID" value="KAH3783328.1"/>
    <property type="molecule type" value="Genomic_DNA"/>
</dbReference>
<accession>A0A9D4EQ42</accession>